<dbReference type="SMART" id="SM01379">
    <property type="entry name" value="GAGE"/>
    <property type="match status" value="1"/>
</dbReference>
<reference evidence="5" key="1">
    <citation type="submission" date="2025-08" db="UniProtKB">
        <authorList>
            <consortium name="RefSeq"/>
        </authorList>
    </citation>
    <scope>IDENTIFICATION</scope>
</reference>
<evidence type="ECO:0000256" key="2">
    <source>
        <dbReference type="SAM" id="MobiDB-lite"/>
    </source>
</evidence>
<dbReference type="RefSeq" id="XP_060038654.1">
    <property type="nucleotide sequence ID" value="XM_060182671.1"/>
</dbReference>
<sequence length="102" mass="11006">MSARVRSRSRGRGSPSGHEPSNAAEPPAQPERVERSEEELPAQILDVENDEEDEEPPRVQEAEMEDVVQEETAIEGGDGPNVKGKVVPDPAPGRRPEAGDGQ</sequence>
<dbReference type="Proteomes" id="UP001652624">
    <property type="component" value="Chromosome X"/>
</dbReference>
<feature type="compositionally biased region" description="Basic residues" evidence="2">
    <location>
        <begin position="1"/>
        <end position="11"/>
    </location>
</feature>
<dbReference type="Pfam" id="PF05831">
    <property type="entry name" value="GAGE"/>
    <property type="match status" value="1"/>
</dbReference>
<feature type="compositionally biased region" description="Basic and acidic residues" evidence="2">
    <location>
        <begin position="92"/>
        <end position="102"/>
    </location>
</feature>
<accession>A0ABM3WQ14</accession>
<organism evidence="4 5">
    <name type="scientific">Erinaceus europaeus</name>
    <name type="common">Western European hedgehog</name>
    <dbReference type="NCBI Taxonomy" id="9365"/>
    <lineage>
        <taxon>Eukaryota</taxon>
        <taxon>Metazoa</taxon>
        <taxon>Chordata</taxon>
        <taxon>Craniata</taxon>
        <taxon>Vertebrata</taxon>
        <taxon>Euteleostomi</taxon>
        <taxon>Mammalia</taxon>
        <taxon>Eutheria</taxon>
        <taxon>Laurasiatheria</taxon>
        <taxon>Eulipotyphla</taxon>
        <taxon>Erinaceidae</taxon>
        <taxon>Erinaceinae</taxon>
        <taxon>Erinaceus</taxon>
    </lineage>
</organism>
<evidence type="ECO:0000313" key="4">
    <source>
        <dbReference type="Proteomes" id="UP001652624"/>
    </source>
</evidence>
<feature type="domain" description="GAGE" evidence="3">
    <location>
        <begin position="1"/>
        <end position="102"/>
    </location>
</feature>
<protein>
    <submittedName>
        <fullName evidence="5">P antigen family member 4-like</fullName>
    </submittedName>
</protein>
<dbReference type="InterPro" id="IPR008625">
    <property type="entry name" value="GAGE_fam"/>
</dbReference>
<feature type="compositionally biased region" description="Acidic residues" evidence="2">
    <location>
        <begin position="62"/>
        <end position="73"/>
    </location>
</feature>
<dbReference type="GeneID" id="132535754"/>
<evidence type="ECO:0000259" key="3">
    <source>
        <dbReference type="SMART" id="SM01379"/>
    </source>
</evidence>
<evidence type="ECO:0000313" key="5">
    <source>
        <dbReference type="RefSeq" id="XP_060038654.1"/>
    </source>
</evidence>
<keyword evidence="4" id="KW-1185">Reference proteome</keyword>
<gene>
    <name evidence="5" type="primary">LOC132535754</name>
</gene>
<dbReference type="PANTHER" id="PTHR14047:SF11">
    <property type="entry name" value="P ANTIGEN FAMILY MEMBER 4"/>
    <property type="match status" value="1"/>
</dbReference>
<dbReference type="InterPro" id="IPR031320">
    <property type="entry name" value="GAGE"/>
</dbReference>
<evidence type="ECO:0000256" key="1">
    <source>
        <dbReference type="ARBA" id="ARBA00007043"/>
    </source>
</evidence>
<dbReference type="PANTHER" id="PTHR14047">
    <property type="entry name" value="P ANTIGEN FAMILY MEMBER 5-RELATED"/>
    <property type="match status" value="1"/>
</dbReference>
<name>A0ABM3WQ14_ERIEU</name>
<proteinExistence type="inferred from homology"/>
<comment type="similarity">
    <text evidence="1">Belongs to the GAGE family.</text>
</comment>
<feature type="region of interest" description="Disordered" evidence="2">
    <location>
        <begin position="1"/>
        <end position="102"/>
    </location>
</feature>